<comment type="similarity">
    <text evidence="1">Belongs to the ATP-dependent AMP-binding enzyme family.</text>
</comment>
<dbReference type="KEGG" id="gji:H1R19_18255"/>
<evidence type="ECO:0000259" key="4">
    <source>
        <dbReference type="Pfam" id="PF13193"/>
    </source>
</evidence>
<dbReference type="InterPro" id="IPR000873">
    <property type="entry name" value="AMP-dep_synth/lig_dom"/>
</dbReference>
<accession>A0A7D7QNL7</accession>
<feature type="domain" description="AMP-dependent synthetase/ligase" evidence="3">
    <location>
        <begin position="8"/>
        <end position="363"/>
    </location>
</feature>
<dbReference type="Proteomes" id="UP000515663">
    <property type="component" value="Chromosome"/>
</dbReference>
<evidence type="ECO:0000259" key="3">
    <source>
        <dbReference type="Pfam" id="PF00501"/>
    </source>
</evidence>
<gene>
    <name evidence="5" type="ORF">H1R19_18255</name>
</gene>
<dbReference type="Pfam" id="PF00501">
    <property type="entry name" value="AMP-binding"/>
    <property type="match status" value="1"/>
</dbReference>
<dbReference type="GO" id="GO:0006631">
    <property type="term" value="P:fatty acid metabolic process"/>
    <property type="evidence" value="ECO:0007669"/>
    <property type="project" value="TreeGrafter"/>
</dbReference>
<keyword evidence="2 5" id="KW-0436">Ligase</keyword>
<dbReference type="InterPro" id="IPR025110">
    <property type="entry name" value="AMP-bd_C"/>
</dbReference>
<dbReference type="EMBL" id="CP059491">
    <property type="protein sequence ID" value="QMT00806.1"/>
    <property type="molecule type" value="Genomic_DNA"/>
</dbReference>
<dbReference type="RefSeq" id="WP_219849747.1">
    <property type="nucleotide sequence ID" value="NZ_CP059491.1"/>
</dbReference>
<keyword evidence="6" id="KW-1185">Reference proteome</keyword>
<evidence type="ECO:0000313" key="5">
    <source>
        <dbReference type="EMBL" id="QMT00806.1"/>
    </source>
</evidence>
<dbReference type="InterPro" id="IPR020845">
    <property type="entry name" value="AMP-binding_CS"/>
</dbReference>
<dbReference type="SUPFAM" id="SSF56801">
    <property type="entry name" value="Acetyl-CoA synthetase-like"/>
    <property type="match status" value="1"/>
</dbReference>
<dbReference type="Gene3D" id="3.30.300.30">
    <property type="match status" value="1"/>
</dbReference>
<sequence>MDITLLLEMAADAHPDRIALGSRSGGITYRQFADTACKVGGEAADSDATALGLLDLNGPVFPTLLFAAAYSGKPLCPLNYRLADDALNQAVERLAPAVLFAGESMRSRVGECDGVTVRASEEVTAPTGSSSAPDDLVHTPDGERPAVLLFTSGTTGTPKIAVLRHRHLWSYIVSSVEFGSAGEDEAILVSVPNYHIAGIASVLSSVYAGRRMVYLSAFDPELWVDTVLTEGITHAMVVPTMLGRILDVLETRGQTLPTLRHLSYGGGRMPVDVVERAMRWLPEVGMVNAYGLTETSSTIAVLGPEDHRIAATSADPQVRARLGSVGRALPGVEIEIRDDAGAAVPVGQVGEVHVRGEQVAGEYVSHSAVAADGWYPTRDHGYLDSEGFLFLQGRADDVIVRGGENIAPTEIEDVIVTHDAVDSVAVVGVPDQEWGERVEAVVVLQHDAGGQDLIAVQIQDMVRAALRSTRVPATVHFWDELPFNETGKLLRRVVRDRLSTTVGAGSATGGVR</sequence>
<dbReference type="AlphaFoldDB" id="A0A7D7QNL7"/>
<evidence type="ECO:0000256" key="1">
    <source>
        <dbReference type="ARBA" id="ARBA00006432"/>
    </source>
</evidence>
<evidence type="ECO:0000313" key="6">
    <source>
        <dbReference type="Proteomes" id="UP000515663"/>
    </source>
</evidence>
<dbReference type="PANTHER" id="PTHR43201">
    <property type="entry name" value="ACYL-COA SYNTHETASE"/>
    <property type="match status" value="1"/>
</dbReference>
<feature type="domain" description="AMP-binding enzyme C-terminal" evidence="4">
    <location>
        <begin position="410"/>
        <end position="488"/>
    </location>
</feature>
<dbReference type="PANTHER" id="PTHR43201:SF5">
    <property type="entry name" value="MEDIUM-CHAIN ACYL-COA LIGASE ACSF2, MITOCHONDRIAL"/>
    <property type="match status" value="1"/>
</dbReference>
<dbReference type="PROSITE" id="PS00455">
    <property type="entry name" value="AMP_BINDING"/>
    <property type="match status" value="1"/>
</dbReference>
<name>A0A7D7QNL7_9ACTN</name>
<reference evidence="6" key="1">
    <citation type="submission" date="2020-07" db="EMBL/GenBank/DDBJ databases">
        <title>novel species isolated from the respiratory tract of Marmot.</title>
        <authorList>
            <person name="Zhang G."/>
        </authorList>
    </citation>
    <scope>NUCLEOTIDE SEQUENCE [LARGE SCALE GENOMIC DNA]</scope>
    <source>
        <strain evidence="6">686</strain>
    </source>
</reference>
<dbReference type="Gene3D" id="3.40.50.12780">
    <property type="entry name" value="N-terminal domain of ligase-like"/>
    <property type="match status" value="1"/>
</dbReference>
<dbReference type="Pfam" id="PF13193">
    <property type="entry name" value="AMP-binding_C"/>
    <property type="match status" value="1"/>
</dbReference>
<dbReference type="InterPro" id="IPR045851">
    <property type="entry name" value="AMP-bd_C_sf"/>
</dbReference>
<dbReference type="InterPro" id="IPR042099">
    <property type="entry name" value="ANL_N_sf"/>
</dbReference>
<evidence type="ECO:0000256" key="2">
    <source>
        <dbReference type="ARBA" id="ARBA00022598"/>
    </source>
</evidence>
<organism evidence="5 6">
    <name type="scientific">Gordonia jinghuaiqii</name>
    <dbReference type="NCBI Taxonomy" id="2758710"/>
    <lineage>
        <taxon>Bacteria</taxon>
        <taxon>Bacillati</taxon>
        <taxon>Actinomycetota</taxon>
        <taxon>Actinomycetes</taxon>
        <taxon>Mycobacteriales</taxon>
        <taxon>Gordoniaceae</taxon>
        <taxon>Gordonia</taxon>
    </lineage>
</organism>
<protein>
    <submittedName>
        <fullName evidence="5">Acyl--CoA ligase</fullName>
    </submittedName>
</protein>
<proteinExistence type="inferred from homology"/>
<dbReference type="GO" id="GO:0031956">
    <property type="term" value="F:medium-chain fatty acid-CoA ligase activity"/>
    <property type="evidence" value="ECO:0007669"/>
    <property type="project" value="TreeGrafter"/>
</dbReference>